<dbReference type="InterPro" id="IPR013830">
    <property type="entry name" value="SGNH_hydro"/>
</dbReference>
<evidence type="ECO:0000313" key="4">
    <source>
        <dbReference type="Proteomes" id="UP001595834"/>
    </source>
</evidence>
<dbReference type="CDD" id="cd01823">
    <property type="entry name" value="SEST_like"/>
    <property type="match status" value="1"/>
</dbReference>
<dbReference type="PANTHER" id="PTHR37981">
    <property type="entry name" value="LIPASE 2"/>
    <property type="match status" value="1"/>
</dbReference>
<protein>
    <submittedName>
        <fullName evidence="3">SGNH/GDSL hydrolase family protein</fullName>
        <ecNumber evidence="3">3.1.-.-</ecNumber>
    </submittedName>
</protein>
<keyword evidence="1" id="KW-0732">Signal</keyword>
<dbReference type="SUPFAM" id="SSF52266">
    <property type="entry name" value="SGNH hydrolase"/>
    <property type="match status" value="1"/>
</dbReference>
<gene>
    <name evidence="3" type="ORF">ACFPFX_25465</name>
</gene>
<accession>A0ABV9UV20</accession>
<dbReference type="Proteomes" id="UP001595834">
    <property type="component" value="Unassembled WGS sequence"/>
</dbReference>
<proteinExistence type="predicted"/>
<evidence type="ECO:0000259" key="2">
    <source>
        <dbReference type="Pfam" id="PF13472"/>
    </source>
</evidence>
<feature type="domain" description="SGNH hydrolase-type esterase" evidence="2">
    <location>
        <begin position="50"/>
        <end position="265"/>
    </location>
</feature>
<dbReference type="PROSITE" id="PS51257">
    <property type="entry name" value="PROKAR_LIPOPROTEIN"/>
    <property type="match status" value="1"/>
</dbReference>
<dbReference type="InterPro" id="IPR036514">
    <property type="entry name" value="SGNH_hydro_sf"/>
</dbReference>
<sequence length="281" mass="28995">MTRTTRLRHRLAVTLAGPLSLLLACAATTTARAATGEPSGRVGAVGGYAALGDSFASGVGAGRAGGDCRRSSLAHPALWAAGHHPGRFDFAACTGATSADVTAQQLSGLDRSTTLVSITVGGNDVGFADVMRTCTLSSESACLESVARSEKAVDHDLPGKLDAAYRAVKAKAAHARVVVLGYPHLFSRDACLMGPVTGREQSVLNTAADHLNRVTRDRARAHGYVFADVTAAFAGHEICSADPWIHAPSLLTADVAYHPTEEGQREGYLPALTTAAGPGHA</sequence>
<reference evidence="4" key="1">
    <citation type="journal article" date="2019" name="Int. J. Syst. Evol. Microbiol.">
        <title>The Global Catalogue of Microorganisms (GCM) 10K type strain sequencing project: providing services to taxonomists for standard genome sequencing and annotation.</title>
        <authorList>
            <consortium name="The Broad Institute Genomics Platform"/>
            <consortium name="The Broad Institute Genome Sequencing Center for Infectious Disease"/>
            <person name="Wu L."/>
            <person name="Ma J."/>
        </authorList>
    </citation>
    <scope>NUCLEOTIDE SEQUENCE [LARGE SCALE GENOMIC DNA]</scope>
    <source>
        <strain evidence="4">CCM 7224</strain>
    </source>
</reference>
<dbReference type="Pfam" id="PF13472">
    <property type="entry name" value="Lipase_GDSL_2"/>
    <property type="match status" value="1"/>
</dbReference>
<dbReference type="Gene3D" id="3.40.50.1110">
    <property type="entry name" value="SGNH hydrolase"/>
    <property type="match status" value="1"/>
</dbReference>
<keyword evidence="4" id="KW-1185">Reference proteome</keyword>
<dbReference type="EC" id="3.1.-.-" evidence="3"/>
<dbReference type="RefSeq" id="WP_344379537.1">
    <property type="nucleotide sequence ID" value="NZ_BAAASQ010000029.1"/>
</dbReference>
<name>A0ABV9UV20_9ACTN</name>
<feature type="signal peptide" evidence="1">
    <location>
        <begin position="1"/>
        <end position="33"/>
    </location>
</feature>
<keyword evidence="3" id="KW-0378">Hydrolase</keyword>
<evidence type="ECO:0000313" key="3">
    <source>
        <dbReference type="EMBL" id="MFC4959644.1"/>
    </source>
</evidence>
<dbReference type="EMBL" id="JBHSIZ010000031">
    <property type="protein sequence ID" value="MFC4959644.1"/>
    <property type="molecule type" value="Genomic_DNA"/>
</dbReference>
<comment type="caution">
    <text evidence="3">The sequence shown here is derived from an EMBL/GenBank/DDBJ whole genome shotgun (WGS) entry which is preliminary data.</text>
</comment>
<evidence type="ECO:0000256" key="1">
    <source>
        <dbReference type="SAM" id="SignalP"/>
    </source>
</evidence>
<dbReference type="InterPro" id="IPR037460">
    <property type="entry name" value="SEST-like"/>
</dbReference>
<organism evidence="3 4">
    <name type="scientific">Streptomyces mauvecolor</name>
    <dbReference type="NCBI Taxonomy" id="58345"/>
    <lineage>
        <taxon>Bacteria</taxon>
        <taxon>Bacillati</taxon>
        <taxon>Actinomycetota</taxon>
        <taxon>Actinomycetes</taxon>
        <taxon>Kitasatosporales</taxon>
        <taxon>Streptomycetaceae</taxon>
        <taxon>Streptomyces</taxon>
    </lineage>
</organism>
<dbReference type="GO" id="GO:0016787">
    <property type="term" value="F:hydrolase activity"/>
    <property type="evidence" value="ECO:0007669"/>
    <property type="project" value="UniProtKB-KW"/>
</dbReference>
<feature type="chain" id="PRO_5045259690" evidence="1">
    <location>
        <begin position="34"/>
        <end position="281"/>
    </location>
</feature>
<dbReference type="PANTHER" id="PTHR37981:SF1">
    <property type="entry name" value="SGNH HYDROLASE-TYPE ESTERASE DOMAIN-CONTAINING PROTEIN"/>
    <property type="match status" value="1"/>
</dbReference>